<dbReference type="PANTHER" id="PTHR10182">
    <property type="entry name" value="CALCIUM-BINDING PROTEIN 39-RELATED"/>
    <property type="match status" value="1"/>
</dbReference>
<protein>
    <submittedName>
        <fullName evidence="3">Uncharacterized protein</fullName>
    </submittedName>
</protein>
<reference evidence="3" key="2">
    <citation type="submission" date="2023-11" db="UniProtKB">
        <authorList>
            <consortium name="WormBaseParasite"/>
        </authorList>
    </citation>
    <scope>IDENTIFICATION</scope>
</reference>
<evidence type="ECO:0000313" key="2">
    <source>
        <dbReference type="Proteomes" id="UP000050792"/>
    </source>
</evidence>
<dbReference type="GO" id="GO:0043539">
    <property type="term" value="F:protein serine/threonine kinase activator activity"/>
    <property type="evidence" value="ECO:0007669"/>
    <property type="project" value="TreeGrafter"/>
</dbReference>
<keyword evidence="2" id="KW-1185">Reference proteome</keyword>
<dbReference type="Gene3D" id="1.25.10.10">
    <property type="entry name" value="Leucine-rich Repeat Variant"/>
    <property type="match status" value="1"/>
</dbReference>
<organism evidence="2 3">
    <name type="scientific">Schistosoma rodhaini</name>
    <dbReference type="NCBI Taxonomy" id="6188"/>
    <lineage>
        <taxon>Eukaryota</taxon>
        <taxon>Metazoa</taxon>
        <taxon>Spiralia</taxon>
        <taxon>Lophotrochozoa</taxon>
        <taxon>Platyhelminthes</taxon>
        <taxon>Trematoda</taxon>
        <taxon>Digenea</taxon>
        <taxon>Strigeidida</taxon>
        <taxon>Schistosomatoidea</taxon>
        <taxon>Schistosomatidae</taxon>
        <taxon>Schistosoma</taxon>
    </lineage>
</organism>
<name>A0AA85F2R2_9TREM</name>
<dbReference type="GO" id="GO:0035556">
    <property type="term" value="P:intracellular signal transduction"/>
    <property type="evidence" value="ECO:0007669"/>
    <property type="project" value="TreeGrafter"/>
</dbReference>
<dbReference type="Proteomes" id="UP000050792">
    <property type="component" value="Unassembled WGS sequence"/>
</dbReference>
<evidence type="ECO:0000256" key="1">
    <source>
        <dbReference type="ARBA" id="ARBA00011012"/>
    </source>
</evidence>
<accession>A0AA85F2R2</accession>
<evidence type="ECO:0000313" key="3">
    <source>
        <dbReference type="WBParaSite" id="SRDH1_32890.1"/>
    </source>
</evidence>
<dbReference type="PANTHER" id="PTHR10182:SF3">
    <property type="entry name" value="PROTEIN MO25"/>
    <property type="match status" value="1"/>
</dbReference>
<sequence length="368" mass="42261">MLLSRCLDLICSSKSSLFLSNHKHFKVCLYLILSNCAKTDKERKKAVEDIARALTALRELLTDKSDTRLTGKERDSELSNSERARINEIITDVTHEIINLNLLPLLVNNLDVIEFESSKHIVDLFGHIMRRQVGSYNPAAQYLLANSQILISILQGYSKPDTAIHYGAMLRDACRHESLAKVVLRSPEFYQLFEHVQGTAFDVSSDAFATLKDLLTRHKALVADFLTVNYDVFFDHYMHMILSDNYVTKRQALKLLGELLLDRHNISIMTKYIADPENLKVIMNMLKSKEKQIAFEAFHCFKVFVANPNKPPAVHMILFRNQEKLLSFLTDFQTERTDDGQFNDEKQYLIKQIRELKPVPISSNPNPT</sequence>
<dbReference type="Pfam" id="PF08569">
    <property type="entry name" value="Mo25"/>
    <property type="match status" value="1"/>
</dbReference>
<proteinExistence type="inferred from homology"/>
<dbReference type="SUPFAM" id="SSF48371">
    <property type="entry name" value="ARM repeat"/>
    <property type="match status" value="1"/>
</dbReference>
<comment type="similarity">
    <text evidence="1">Belongs to the Mo25 family.</text>
</comment>
<dbReference type="AlphaFoldDB" id="A0AA85F2R2"/>
<dbReference type="WBParaSite" id="SRDH1_32890.1">
    <property type="protein sequence ID" value="SRDH1_32890.1"/>
    <property type="gene ID" value="SRDH1_32890"/>
</dbReference>
<reference evidence="2" key="1">
    <citation type="submission" date="2022-06" db="EMBL/GenBank/DDBJ databases">
        <authorList>
            <person name="Berger JAMES D."/>
            <person name="Berger JAMES D."/>
        </authorList>
    </citation>
    <scope>NUCLEOTIDE SEQUENCE [LARGE SCALE GENOMIC DNA]</scope>
</reference>
<dbReference type="InterPro" id="IPR013878">
    <property type="entry name" value="Mo25"/>
</dbReference>
<dbReference type="InterPro" id="IPR011989">
    <property type="entry name" value="ARM-like"/>
</dbReference>
<dbReference type="InterPro" id="IPR016024">
    <property type="entry name" value="ARM-type_fold"/>
</dbReference>